<dbReference type="GO" id="GO:0008721">
    <property type="term" value="F:D-serine ammonia-lyase activity"/>
    <property type="evidence" value="ECO:0007669"/>
    <property type="project" value="TreeGrafter"/>
</dbReference>
<dbReference type="EMBL" id="CP002349">
    <property type="protein sequence ID" value="ADR20723.1"/>
    <property type="molecule type" value="Genomic_DNA"/>
</dbReference>
<dbReference type="RefSeq" id="WP_013452874.1">
    <property type="nucleotide sequence ID" value="NC_014759.1"/>
</dbReference>
<dbReference type="InterPro" id="IPR051466">
    <property type="entry name" value="D-amino_acid_metab_enzyme"/>
</dbReference>
<evidence type="ECO:0000313" key="4">
    <source>
        <dbReference type="EMBL" id="ADR20723.1"/>
    </source>
</evidence>
<dbReference type="OrthoDB" id="9788869at2"/>
<reference evidence="4 5" key="1">
    <citation type="journal article" date="2011" name="Stand. Genomic Sci.">
        <title>Complete genome sequence of Marivirga tractuosa type strain (H-43).</title>
        <authorList>
            <person name="Pagani I."/>
            <person name="Chertkov O."/>
            <person name="Lapidus A."/>
            <person name="Lucas S."/>
            <person name="Del Rio T.G."/>
            <person name="Tice H."/>
            <person name="Copeland A."/>
            <person name="Cheng J.F."/>
            <person name="Nolan M."/>
            <person name="Saunders E."/>
            <person name="Pitluck S."/>
            <person name="Held B."/>
            <person name="Goodwin L."/>
            <person name="Liolios K."/>
            <person name="Ovchinikova G."/>
            <person name="Ivanova N."/>
            <person name="Mavromatis K."/>
            <person name="Pati A."/>
            <person name="Chen A."/>
            <person name="Palaniappan K."/>
            <person name="Land M."/>
            <person name="Hauser L."/>
            <person name="Jeffries C.D."/>
            <person name="Detter J.C."/>
            <person name="Han C."/>
            <person name="Tapia R."/>
            <person name="Ngatchou-Djao O.D."/>
            <person name="Rohde M."/>
            <person name="Goker M."/>
            <person name="Spring S."/>
            <person name="Sikorski J."/>
            <person name="Woyke T."/>
            <person name="Bristow J."/>
            <person name="Eisen J.A."/>
            <person name="Markowitz V."/>
            <person name="Hugenholtz P."/>
            <person name="Klenk H.P."/>
            <person name="Kyrpides N.C."/>
        </authorList>
    </citation>
    <scope>NUCLEOTIDE SEQUENCE [LARGE SCALE GENOMIC DNA]</scope>
    <source>
        <strain evidence="5">ATCC 23168 / DSM 4126 / NBRC 15989 / NCIMB 1408 / VKM B-1430 / H-43</strain>
    </source>
</reference>
<dbReference type="GO" id="GO:0036088">
    <property type="term" value="P:D-serine catabolic process"/>
    <property type="evidence" value="ECO:0007669"/>
    <property type="project" value="TreeGrafter"/>
</dbReference>
<name>E4TRX2_MARTH</name>
<proteinExistence type="inferred from homology"/>
<dbReference type="PANTHER" id="PTHR28004">
    <property type="entry name" value="ZGC:162816-RELATED"/>
    <property type="match status" value="1"/>
</dbReference>
<keyword evidence="5" id="KW-1185">Reference proteome</keyword>
<gene>
    <name evidence="4" type="ordered locus">Ftrac_0721</name>
</gene>
<dbReference type="KEGG" id="mtt:Ftrac_0721"/>
<keyword evidence="2" id="KW-0456">Lyase</keyword>
<evidence type="ECO:0000256" key="2">
    <source>
        <dbReference type="ARBA" id="ARBA00023239"/>
    </source>
</evidence>
<dbReference type="Gene3D" id="2.40.37.20">
    <property type="entry name" value="D-serine dehydratase-like domain"/>
    <property type="match status" value="1"/>
</dbReference>
<dbReference type="InterPro" id="IPR029066">
    <property type="entry name" value="PLP-binding_barrel"/>
</dbReference>
<sequence length="365" mass="41361">MDITKPTLLLDEKKCKKNIEKMISRANQFNCSLRPHFKTHQSIVVANWFRELGITQCAVSSLEMAKYFFNAGWTDITVAFPLNILEHTSVNDLAGKIKLNLCVESLETVKVLNDFLEHPVGVFLKIDAGYHRTGLDAENFAEIEAILKALESNHLITIKGFLQHAGHTYQAKGKQEIDEIHAYTSKQMINLKEHFNQQYPDLMISNGDTPTCSVSDDFEHLDEMRPGNFVFYDIMQAEIGSCQYEDVAVAMTCPVVAKHADRNEVIVYGGAVHFSKDRIEKDGKNIYGLIADKKENGWGNPIAGWFVKKLSQEHGTIHVPDEAFDQIKIGDLLYILPIHSCLTANLMSKYYTLDGHEIEMFRYPS</sequence>
<evidence type="ECO:0000259" key="3">
    <source>
        <dbReference type="SMART" id="SM01119"/>
    </source>
</evidence>
<comment type="similarity">
    <text evidence="1">Belongs to the DSD1 family.</text>
</comment>
<accession>E4TRX2</accession>
<dbReference type="Pfam" id="PF01168">
    <property type="entry name" value="Ala_racemase_N"/>
    <property type="match status" value="1"/>
</dbReference>
<dbReference type="STRING" id="643867.Ftrac_0721"/>
<organism evidence="4 5">
    <name type="scientific">Marivirga tractuosa (strain ATCC 23168 / DSM 4126 / NBRC 15989 / NCIMB 1408 / VKM B-1430 / H-43)</name>
    <name type="common">Microscilla tractuosa</name>
    <name type="synonym">Flexibacter tractuosus</name>
    <dbReference type="NCBI Taxonomy" id="643867"/>
    <lineage>
        <taxon>Bacteria</taxon>
        <taxon>Pseudomonadati</taxon>
        <taxon>Bacteroidota</taxon>
        <taxon>Cytophagia</taxon>
        <taxon>Cytophagales</taxon>
        <taxon>Marivirgaceae</taxon>
        <taxon>Marivirga</taxon>
    </lineage>
</organism>
<dbReference type="HOGENOM" id="CLU_031639_2_2_10"/>
<dbReference type="InterPro" id="IPR026956">
    <property type="entry name" value="D-ser_dehydrat-like_dom"/>
</dbReference>
<dbReference type="Pfam" id="PF14031">
    <property type="entry name" value="D-ser_dehydrat"/>
    <property type="match status" value="1"/>
</dbReference>
<dbReference type="Proteomes" id="UP000008720">
    <property type="component" value="Chromosome"/>
</dbReference>
<dbReference type="InterPro" id="IPR042208">
    <property type="entry name" value="D-ser_dehydrat-like_sf"/>
</dbReference>
<dbReference type="InterPro" id="IPR001608">
    <property type="entry name" value="Ala_racemase_N"/>
</dbReference>
<evidence type="ECO:0000313" key="5">
    <source>
        <dbReference type="Proteomes" id="UP000008720"/>
    </source>
</evidence>
<feature type="domain" description="D-serine dehydratase-like" evidence="3">
    <location>
        <begin position="248"/>
        <end position="354"/>
    </location>
</feature>
<dbReference type="Gene3D" id="3.20.20.10">
    <property type="entry name" value="Alanine racemase"/>
    <property type="match status" value="1"/>
</dbReference>
<evidence type="ECO:0000256" key="1">
    <source>
        <dbReference type="ARBA" id="ARBA00005323"/>
    </source>
</evidence>
<dbReference type="SUPFAM" id="SSF51419">
    <property type="entry name" value="PLP-binding barrel"/>
    <property type="match status" value="1"/>
</dbReference>
<dbReference type="eggNOG" id="COG3616">
    <property type="taxonomic scope" value="Bacteria"/>
</dbReference>
<dbReference type="SMART" id="SM01119">
    <property type="entry name" value="D-ser_dehydrat"/>
    <property type="match status" value="1"/>
</dbReference>
<dbReference type="AlphaFoldDB" id="E4TRX2"/>
<protein>
    <submittedName>
        <fullName evidence="4">Alanine racemase domain protein</fullName>
    </submittedName>
</protein>
<dbReference type="PANTHER" id="PTHR28004:SF2">
    <property type="entry name" value="D-SERINE DEHYDRATASE"/>
    <property type="match status" value="1"/>
</dbReference>